<feature type="transmembrane region" description="Helical" evidence="12">
    <location>
        <begin position="12"/>
        <end position="31"/>
    </location>
</feature>
<dbReference type="SUPFAM" id="SSF47384">
    <property type="entry name" value="Homodimeric domain of signal transducing histidine kinase"/>
    <property type="match status" value="1"/>
</dbReference>
<evidence type="ECO:0000259" key="14">
    <source>
        <dbReference type="PROSITE" id="PS50885"/>
    </source>
</evidence>
<dbReference type="InterPro" id="IPR036890">
    <property type="entry name" value="HATPase_C_sf"/>
</dbReference>
<feature type="transmembrane region" description="Helical" evidence="12">
    <location>
        <begin position="176"/>
        <end position="195"/>
    </location>
</feature>
<evidence type="ECO:0000256" key="5">
    <source>
        <dbReference type="ARBA" id="ARBA00022679"/>
    </source>
</evidence>
<dbReference type="InterPro" id="IPR004358">
    <property type="entry name" value="Sig_transdc_His_kin-like_C"/>
</dbReference>
<dbReference type="GO" id="GO:0005886">
    <property type="term" value="C:plasma membrane"/>
    <property type="evidence" value="ECO:0007669"/>
    <property type="project" value="TreeGrafter"/>
</dbReference>
<evidence type="ECO:0000256" key="6">
    <source>
        <dbReference type="ARBA" id="ARBA00022692"/>
    </source>
</evidence>
<dbReference type="InterPro" id="IPR050398">
    <property type="entry name" value="HssS/ArlS-like"/>
</dbReference>
<dbReference type="InterPro" id="IPR005467">
    <property type="entry name" value="His_kinase_dom"/>
</dbReference>
<feature type="domain" description="Histidine kinase" evidence="13">
    <location>
        <begin position="270"/>
        <end position="482"/>
    </location>
</feature>
<evidence type="ECO:0000256" key="2">
    <source>
        <dbReference type="ARBA" id="ARBA00004141"/>
    </source>
</evidence>
<dbReference type="SMART" id="SM00388">
    <property type="entry name" value="HisKA"/>
    <property type="match status" value="1"/>
</dbReference>
<evidence type="ECO:0000259" key="13">
    <source>
        <dbReference type="PROSITE" id="PS50109"/>
    </source>
</evidence>
<dbReference type="KEGG" id="cpf:CPF_2355"/>
<reference evidence="15 16" key="1">
    <citation type="journal article" date="2006" name="Genome Res.">
        <title>Skewed genomic variability in strains of the toxigenic bacterial pathogen, Clostridium perfringens.</title>
        <authorList>
            <person name="Myers G.S."/>
            <person name="Rasko D.A."/>
            <person name="Cheung J.K."/>
            <person name="Ravel J."/>
            <person name="Seshadri R."/>
            <person name="Deboy R.T."/>
            <person name="Ren Q."/>
            <person name="Varga J."/>
            <person name="Awad M.M."/>
            <person name="Brinkac L.M."/>
            <person name="Daugherty S.C."/>
            <person name="Haft D.H."/>
            <person name="Dodson R.J."/>
            <person name="Madupu R."/>
            <person name="Nelson W.C."/>
            <person name="Rosovitz M.J."/>
            <person name="Sullivan S.A."/>
            <person name="Khouri H."/>
            <person name="Dimitrov G.I."/>
            <person name="Watkins K.L."/>
            <person name="Mulligan S."/>
            <person name="Benton J."/>
            <person name="Radune D."/>
            <person name="Fisher D.J."/>
            <person name="Atkins H.S."/>
            <person name="Hiscox T."/>
            <person name="Jost B.H."/>
            <person name="Billington S.J."/>
            <person name="Songer J.G."/>
            <person name="McClane B.A."/>
            <person name="Titball R.W."/>
            <person name="Rood J.I."/>
            <person name="Melville S.B."/>
            <person name="Paulsen I.T."/>
        </authorList>
    </citation>
    <scope>NUCLEOTIDE SEQUENCE [LARGE SCALE GENOMIC DNA]</scope>
    <source>
        <strain evidence="16">ATCC 13124 / DSM 756 / JCM 1290 / NCIMB 6125 / NCTC 8237 / S 107 / Type A</strain>
    </source>
</reference>
<keyword evidence="7 15" id="KW-0418">Kinase</keyword>
<dbReference type="PRINTS" id="PR00344">
    <property type="entry name" value="BCTRLSENSOR"/>
</dbReference>
<dbReference type="InterPro" id="IPR003594">
    <property type="entry name" value="HATPase_dom"/>
</dbReference>
<dbReference type="SMART" id="SM00304">
    <property type="entry name" value="HAMP"/>
    <property type="match status" value="1"/>
</dbReference>
<dbReference type="PROSITE" id="PS50885">
    <property type="entry name" value="HAMP"/>
    <property type="match status" value="1"/>
</dbReference>
<evidence type="ECO:0000256" key="1">
    <source>
        <dbReference type="ARBA" id="ARBA00000085"/>
    </source>
</evidence>
<dbReference type="PROSITE" id="PS50109">
    <property type="entry name" value="HIS_KIN"/>
    <property type="match status" value="1"/>
</dbReference>
<feature type="domain" description="HAMP" evidence="14">
    <location>
        <begin position="196"/>
        <end position="248"/>
    </location>
</feature>
<dbReference type="RefSeq" id="WP_011591049.1">
    <property type="nucleotide sequence ID" value="NC_008261.1"/>
</dbReference>
<dbReference type="Gene3D" id="6.10.340.10">
    <property type="match status" value="1"/>
</dbReference>
<dbReference type="PANTHER" id="PTHR45528:SF10">
    <property type="entry name" value="METHYL-ACCEPTING CHEMOTAXIS PROTEIN"/>
    <property type="match status" value="1"/>
</dbReference>
<keyword evidence="4" id="KW-0597">Phosphoprotein</keyword>
<name>A0A0H2YSY2_CLOP1</name>
<dbReference type="AlphaFoldDB" id="A0A0H2YSY2"/>
<organism evidence="15 16">
    <name type="scientific">Clostridium perfringens (strain ATCC 13124 / DSM 756 / JCM 1290 / NCIMB 6125 / NCTC 8237 / Type A)</name>
    <dbReference type="NCBI Taxonomy" id="195103"/>
    <lineage>
        <taxon>Bacteria</taxon>
        <taxon>Bacillati</taxon>
        <taxon>Bacillota</taxon>
        <taxon>Clostridia</taxon>
        <taxon>Eubacteriales</taxon>
        <taxon>Clostridiaceae</taxon>
        <taxon>Clostridium</taxon>
    </lineage>
</organism>
<comment type="catalytic activity">
    <reaction evidence="1">
        <text>ATP + protein L-histidine = ADP + protein N-phospho-L-histidine.</text>
        <dbReference type="EC" id="2.7.13.3"/>
    </reaction>
</comment>
<dbReference type="Pfam" id="PF00672">
    <property type="entry name" value="HAMP"/>
    <property type="match status" value="1"/>
</dbReference>
<gene>
    <name evidence="15" type="primary">virJ</name>
    <name evidence="15" type="ordered locus">CPF_2355</name>
</gene>
<dbReference type="STRING" id="195103.CPF_2355"/>
<sequence>MKVKHKFSGGFLIIFLIAFIILNCFLGKAFINYHENKIKNEMDSLYKSSYSILRLYFQVNNLEGNKGNFNRYIPKISNDISEQGKCQIDVFNEDLEKEYSYYLDDFSFDYEKDGGYDVLKEANKNKAALNIYRDENAVKAYLAFPVYVDESFLGNILLSKDYSKEYLELRDLMSNIKFIVSITFLLILIFTYFLFERIINPLNYIKNSFKRIGDGDFKINLKVNSKDEIGDLACGVNKMANKIEEQIEKINEEKEKVLTLEKTRTEFFNNITHELKTPLTNISGYAQIMSEEDFHDNDFRKFALERINKESKRMHELIVSLIEISKNKSDIEGGEIENVNLKTLIEDLCEDFKVKGDKQGICISNNLEDIEFMCREDEIRRIIINLLDNAIKYSIKGSEIEISLFKDKEEKHIEIENLSDEISSEGVEKIFEPFYRENTKKSRELGGNGLGLYICSELVKKYGGDISFNYSNGKVKVSIIFK</sequence>
<evidence type="ECO:0000256" key="3">
    <source>
        <dbReference type="ARBA" id="ARBA00012438"/>
    </source>
</evidence>
<dbReference type="CDD" id="cd00075">
    <property type="entry name" value="HATPase"/>
    <property type="match status" value="1"/>
</dbReference>
<dbReference type="GO" id="GO:0000155">
    <property type="term" value="F:phosphorelay sensor kinase activity"/>
    <property type="evidence" value="ECO:0007669"/>
    <property type="project" value="InterPro"/>
</dbReference>
<dbReference type="HOGENOM" id="CLU_000445_89_6_9"/>
<keyword evidence="5" id="KW-0808">Transferase</keyword>
<keyword evidence="9" id="KW-0902">Two-component regulatory system</keyword>
<dbReference type="PaxDb" id="195103-CPF_2355"/>
<evidence type="ECO:0000256" key="10">
    <source>
        <dbReference type="ARBA" id="ARBA00023136"/>
    </source>
</evidence>
<dbReference type="InterPro" id="IPR036097">
    <property type="entry name" value="HisK_dim/P_sf"/>
</dbReference>
<evidence type="ECO:0000313" key="16">
    <source>
        <dbReference type="Proteomes" id="UP000001823"/>
    </source>
</evidence>
<keyword evidence="8 12" id="KW-1133">Transmembrane helix</keyword>
<dbReference type="InterPro" id="IPR003660">
    <property type="entry name" value="HAMP_dom"/>
</dbReference>
<keyword evidence="16" id="KW-1185">Reference proteome</keyword>
<accession>A0A0H2YSY2</accession>
<dbReference type="EMBL" id="CP000246">
    <property type="protein sequence ID" value="ABG84140.1"/>
    <property type="molecule type" value="Genomic_DNA"/>
</dbReference>
<dbReference type="EC" id="2.7.13.3" evidence="3"/>
<dbReference type="InterPro" id="IPR003661">
    <property type="entry name" value="HisK_dim/P_dom"/>
</dbReference>
<dbReference type="Gene3D" id="3.30.565.10">
    <property type="entry name" value="Histidine kinase-like ATPase, C-terminal domain"/>
    <property type="match status" value="1"/>
</dbReference>
<keyword evidence="6 12" id="KW-0812">Transmembrane</keyword>
<protein>
    <recommendedName>
        <fullName evidence="3">histidine kinase</fullName>
        <ecNumber evidence="3">2.7.13.3</ecNumber>
    </recommendedName>
</protein>
<evidence type="ECO:0000313" key="15">
    <source>
        <dbReference type="EMBL" id="ABG84140.1"/>
    </source>
</evidence>
<dbReference type="Pfam" id="PF02518">
    <property type="entry name" value="HATPase_c"/>
    <property type="match status" value="1"/>
</dbReference>
<proteinExistence type="predicted"/>
<dbReference type="SUPFAM" id="SSF158472">
    <property type="entry name" value="HAMP domain-like"/>
    <property type="match status" value="1"/>
</dbReference>
<dbReference type="Pfam" id="PF00512">
    <property type="entry name" value="HisKA"/>
    <property type="match status" value="1"/>
</dbReference>
<dbReference type="eggNOG" id="COG2205">
    <property type="taxonomic scope" value="Bacteria"/>
</dbReference>
<feature type="coiled-coil region" evidence="11">
    <location>
        <begin position="236"/>
        <end position="263"/>
    </location>
</feature>
<dbReference type="Proteomes" id="UP000001823">
    <property type="component" value="Chromosome"/>
</dbReference>
<evidence type="ECO:0000256" key="12">
    <source>
        <dbReference type="SAM" id="Phobius"/>
    </source>
</evidence>
<dbReference type="FunFam" id="1.10.287.130:FF:000001">
    <property type="entry name" value="Two-component sensor histidine kinase"/>
    <property type="match status" value="1"/>
</dbReference>
<comment type="subcellular location">
    <subcellularLocation>
        <location evidence="2">Membrane</location>
        <topology evidence="2">Multi-pass membrane protein</topology>
    </subcellularLocation>
</comment>
<evidence type="ECO:0000256" key="9">
    <source>
        <dbReference type="ARBA" id="ARBA00023012"/>
    </source>
</evidence>
<dbReference type="CDD" id="cd00082">
    <property type="entry name" value="HisKA"/>
    <property type="match status" value="1"/>
</dbReference>
<evidence type="ECO:0000256" key="8">
    <source>
        <dbReference type="ARBA" id="ARBA00022989"/>
    </source>
</evidence>
<dbReference type="Gene3D" id="1.10.287.130">
    <property type="match status" value="1"/>
</dbReference>
<dbReference type="SUPFAM" id="SSF55874">
    <property type="entry name" value="ATPase domain of HSP90 chaperone/DNA topoisomerase II/histidine kinase"/>
    <property type="match status" value="1"/>
</dbReference>
<evidence type="ECO:0000256" key="4">
    <source>
        <dbReference type="ARBA" id="ARBA00022553"/>
    </source>
</evidence>
<keyword evidence="11" id="KW-0175">Coiled coil</keyword>
<dbReference type="SMART" id="SM00387">
    <property type="entry name" value="HATPase_c"/>
    <property type="match status" value="1"/>
</dbReference>
<dbReference type="eggNOG" id="COG5002">
    <property type="taxonomic scope" value="Bacteria"/>
</dbReference>
<dbReference type="CDD" id="cd06225">
    <property type="entry name" value="HAMP"/>
    <property type="match status" value="1"/>
</dbReference>
<evidence type="ECO:0000256" key="11">
    <source>
        <dbReference type="SAM" id="Coils"/>
    </source>
</evidence>
<evidence type="ECO:0000256" key="7">
    <source>
        <dbReference type="ARBA" id="ARBA00022777"/>
    </source>
</evidence>
<keyword evidence="10 12" id="KW-0472">Membrane</keyword>
<dbReference type="PANTHER" id="PTHR45528">
    <property type="entry name" value="SENSOR HISTIDINE KINASE CPXA"/>
    <property type="match status" value="1"/>
</dbReference>